<dbReference type="STRING" id="331679.IV81_GL001431"/>
<sequence length="79" mass="9338">MAGKTLSDYEVDIPRVAELLQDSPKLQLFFNQLTPGYQREWARFIFGVKSELTKERHIEKMKIVFEAGFKSKRAFDQRK</sequence>
<dbReference type="AlphaFoldDB" id="A0A0R2L416"/>
<gene>
    <name evidence="1" type="ORF">IV81_GL001431</name>
</gene>
<dbReference type="RefSeq" id="WP_057802324.1">
    <property type="nucleotide sequence ID" value="NZ_JQBX01000006.1"/>
</dbReference>
<reference evidence="1 2" key="1">
    <citation type="journal article" date="2015" name="Genome Announc.">
        <title>Expanding the biotechnology potential of lactobacilli through comparative genomics of 213 strains and associated genera.</title>
        <authorList>
            <person name="Sun Z."/>
            <person name="Harris H.M."/>
            <person name="McCann A."/>
            <person name="Guo C."/>
            <person name="Argimon S."/>
            <person name="Zhang W."/>
            <person name="Yang X."/>
            <person name="Jeffery I.B."/>
            <person name="Cooney J.C."/>
            <person name="Kagawa T.F."/>
            <person name="Liu W."/>
            <person name="Song Y."/>
            <person name="Salvetti E."/>
            <person name="Wrobel A."/>
            <person name="Rasinkangas P."/>
            <person name="Parkhill J."/>
            <person name="Rea M.C."/>
            <person name="O'Sullivan O."/>
            <person name="Ritari J."/>
            <person name="Douillard F.P."/>
            <person name="Paul Ross R."/>
            <person name="Yang R."/>
            <person name="Briner A.E."/>
            <person name="Felis G.E."/>
            <person name="de Vos W.M."/>
            <person name="Barrangou R."/>
            <person name="Klaenhammer T.R."/>
            <person name="Caufield P.W."/>
            <person name="Cui Y."/>
            <person name="Zhang H."/>
            <person name="O'Toole P.W."/>
        </authorList>
    </citation>
    <scope>NUCLEOTIDE SEQUENCE [LARGE SCALE GENOMIC DNA]</scope>
    <source>
        <strain evidence="1 2">DSM 18001</strain>
    </source>
</reference>
<dbReference type="Pfam" id="PF13376">
    <property type="entry name" value="OmdA"/>
    <property type="match status" value="1"/>
</dbReference>
<name>A0A0R2L416_9LACO</name>
<dbReference type="PATRIC" id="fig|331679.3.peg.1464"/>
<evidence type="ECO:0008006" key="3">
    <source>
        <dbReference type="Google" id="ProtNLM"/>
    </source>
</evidence>
<proteinExistence type="predicted"/>
<protein>
    <recommendedName>
        <fullName evidence="3">YdeI/OmpD-associated family protein</fullName>
    </recommendedName>
</protein>
<dbReference type="Proteomes" id="UP000051859">
    <property type="component" value="Unassembled WGS sequence"/>
</dbReference>
<organism evidence="1 2">
    <name type="scientific">Pediococcus stilesii</name>
    <dbReference type="NCBI Taxonomy" id="331679"/>
    <lineage>
        <taxon>Bacteria</taxon>
        <taxon>Bacillati</taxon>
        <taxon>Bacillota</taxon>
        <taxon>Bacilli</taxon>
        <taxon>Lactobacillales</taxon>
        <taxon>Lactobacillaceae</taxon>
        <taxon>Pediococcus</taxon>
    </lineage>
</organism>
<dbReference type="EMBL" id="JQBX01000006">
    <property type="protein sequence ID" value="KRN94252.1"/>
    <property type="molecule type" value="Genomic_DNA"/>
</dbReference>
<accession>A0A0R2L416</accession>
<evidence type="ECO:0000313" key="2">
    <source>
        <dbReference type="Proteomes" id="UP000051859"/>
    </source>
</evidence>
<comment type="caution">
    <text evidence="1">The sequence shown here is derived from an EMBL/GenBank/DDBJ whole genome shotgun (WGS) entry which is preliminary data.</text>
</comment>
<evidence type="ECO:0000313" key="1">
    <source>
        <dbReference type="EMBL" id="KRN94252.1"/>
    </source>
</evidence>
<keyword evidence="2" id="KW-1185">Reference proteome</keyword>